<keyword evidence="7 9" id="KW-0704">Schiff base</keyword>
<dbReference type="SUPFAM" id="SSF50692">
    <property type="entry name" value="ADC-like"/>
    <property type="match status" value="1"/>
</dbReference>
<evidence type="ECO:0000256" key="7">
    <source>
        <dbReference type="ARBA" id="ARBA00023270"/>
    </source>
</evidence>
<evidence type="ECO:0000256" key="5">
    <source>
        <dbReference type="ARBA" id="ARBA00023145"/>
    </source>
</evidence>
<proteinExistence type="inferred from homology"/>
<keyword evidence="5 9" id="KW-0865">Zymogen</keyword>
<feature type="active site" description="Schiff-base intermediate with substrate; via pyruvic acid" evidence="9">
    <location>
        <position position="24"/>
    </location>
</feature>
<comment type="catalytic activity">
    <reaction evidence="9">
        <text>L-aspartate + H(+) = beta-alanine + CO2</text>
        <dbReference type="Rhea" id="RHEA:19497"/>
        <dbReference type="ChEBI" id="CHEBI:15378"/>
        <dbReference type="ChEBI" id="CHEBI:16526"/>
        <dbReference type="ChEBI" id="CHEBI:29991"/>
        <dbReference type="ChEBI" id="CHEBI:57966"/>
        <dbReference type="EC" id="4.1.1.11"/>
    </reaction>
</comment>
<keyword evidence="1 9" id="KW-0963">Cytoplasm</keyword>
<geneLocation type="plasmid" evidence="10">
    <name>pLPU83b</name>
</geneLocation>
<dbReference type="GO" id="GO:0005829">
    <property type="term" value="C:cytosol"/>
    <property type="evidence" value="ECO:0007669"/>
    <property type="project" value="TreeGrafter"/>
</dbReference>
<name>W6RI80_9HYPH</name>
<dbReference type="EC" id="4.1.1.11" evidence="9"/>
<comment type="caution">
    <text evidence="10">The sequence shown here is derived from an EMBL/GenBank/DDBJ whole genome shotgun (WGS) entry which is preliminary data.</text>
</comment>
<dbReference type="InterPro" id="IPR003190">
    <property type="entry name" value="Asp_decarbox"/>
</dbReference>
<feature type="binding site" evidence="9">
    <location>
        <begin position="72"/>
        <end position="74"/>
    </location>
    <ligand>
        <name>substrate</name>
    </ligand>
</feature>
<feature type="active site" description="Proton donor" evidence="9">
    <location>
        <position position="57"/>
    </location>
</feature>
<feature type="binding site" evidence="9">
    <location>
        <position position="56"/>
    </location>
    <ligand>
        <name>substrate</name>
    </ligand>
</feature>
<evidence type="ECO:0000313" key="10">
    <source>
        <dbReference type="EMBL" id="CDM60080.1"/>
    </source>
</evidence>
<dbReference type="GO" id="GO:0015940">
    <property type="term" value="P:pantothenate biosynthetic process"/>
    <property type="evidence" value="ECO:0007669"/>
    <property type="project" value="UniProtKB-UniRule"/>
</dbReference>
<dbReference type="AlphaFoldDB" id="W6RI80"/>
<dbReference type="CDD" id="cd06919">
    <property type="entry name" value="Asp_decarbox"/>
    <property type="match status" value="1"/>
</dbReference>
<accession>W6RI80</accession>
<evidence type="ECO:0000256" key="6">
    <source>
        <dbReference type="ARBA" id="ARBA00023239"/>
    </source>
</evidence>
<dbReference type="Pfam" id="PF02261">
    <property type="entry name" value="Asp_decarbox"/>
    <property type="match status" value="1"/>
</dbReference>
<feature type="chain" id="PRO_5023493079" description="Aspartate 1-decarboxylase alpha chain" evidence="9">
    <location>
        <begin position="24"/>
        <end position="157"/>
    </location>
</feature>
<comment type="similarity">
    <text evidence="9">Belongs to the PanD family.</text>
</comment>
<gene>
    <name evidence="9 10" type="primary">panD</name>
    <name evidence="10" type="ORF">LPU83_pLPU83b_0081</name>
</gene>
<evidence type="ECO:0000313" key="11">
    <source>
        <dbReference type="Proteomes" id="UP000019443"/>
    </source>
</evidence>
<dbReference type="Gene3D" id="2.40.40.20">
    <property type="match status" value="1"/>
</dbReference>
<dbReference type="EMBL" id="CBYB010000006">
    <property type="protein sequence ID" value="CDM60080.1"/>
    <property type="molecule type" value="Genomic_DNA"/>
</dbReference>
<feature type="modified residue" description="Pyruvic acid (Ser)" evidence="9">
    <location>
        <position position="24"/>
    </location>
</feature>
<evidence type="ECO:0000256" key="4">
    <source>
        <dbReference type="ARBA" id="ARBA00022813"/>
    </source>
</evidence>
<evidence type="ECO:0000256" key="2">
    <source>
        <dbReference type="ARBA" id="ARBA00022655"/>
    </source>
</evidence>
<comment type="subunit">
    <text evidence="9">Heterooctamer of four alpha and four beta subunits.</text>
</comment>
<comment type="subcellular location">
    <subcellularLocation>
        <location evidence="9">Cytoplasm</location>
    </subcellularLocation>
</comment>
<dbReference type="GO" id="GO:0006523">
    <property type="term" value="P:alanine biosynthetic process"/>
    <property type="evidence" value="ECO:0007669"/>
    <property type="project" value="InterPro"/>
</dbReference>
<dbReference type="InterPro" id="IPR009010">
    <property type="entry name" value="Asp_de-COase-like_dom_sf"/>
</dbReference>
<keyword evidence="4 9" id="KW-0068">Autocatalytic cleavage</keyword>
<dbReference type="GO" id="GO:0004068">
    <property type="term" value="F:aspartate 1-decarboxylase activity"/>
    <property type="evidence" value="ECO:0007669"/>
    <property type="project" value="UniProtKB-UniRule"/>
</dbReference>
<dbReference type="Proteomes" id="UP000019443">
    <property type="component" value="Unassembled WGS sequence"/>
</dbReference>
<keyword evidence="10" id="KW-0614">Plasmid</keyword>
<dbReference type="RefSeq" id="WP_024318126.1">
    <property type="nucleotide sequence ID" value="NZ_ATTO01000074.1"/>
</dbReference>
<evidence type="ECO:0000256" key="3">
    <source>
        <dbReference type="ARBA" id="ARBA00022793"/>
    </source>
</evidence>
<keyword evidence="2 9" id="KW-0566">Pantothenate biosynthesis</keyword>
<dbReference type="HAMAP" id="MF_00446">
    <property type="entry name" value="PanD"/>
    <property type="match status" value="1"/>
</dbReference>
<comment type="cofactor">
    <cofactor evidence="9">
        <name>pyruvate</name>
        <dbReference type="ChEBI" id="CHEBI:15361"/>
    </cofactor>
    <text evidence="9">Binds 1 pyruvoyl group covalently per subunit.</text>
</comment>
<keyword evidence="6 9" id="KW-0456">Lyase</keyword>
<comment type="function">
    <text evidence="9">Catalyzes the pyruvoyl-dependent decarboxylation of aspartate to produce beta-alanine.</text>
</comment>
<dbReference type="UniPathway" id="UPA00028">
    <property type="reaction ID" value="UER00002"/>
</dbReference>
<feature type="chain" id="PRO_5023493080" description="Aspartate 1-decarboxylase beta chain" evidence="9">
    <location>
        <begin position="1"/>
        <end position="23"/>
    </location>
</feature>
<dbReference type="PANTHER" id="PTHR21012">
    <property type="entry name" value="ASPARTATE 1-DECARBOXYLASE"/>
    <property type="match status" value="1"/>
</dbReference>
<evidence type="ECO:0000256" key="8">
    <source>
        <dbReference type="ARBA" id="ARBA00023317"/>
    </source>
</evidence>
<keyword evidence="3 9" id="KW-0210">Decarboxylase</keyword>
<evidence type="ECO:0000256" key="1">
    <source>
        <dbReference type="ARBA" id="ARBA00022490"/>
    </source>
</evidence>
<keyword evidence="11" id="KW-1185">Reference proteome</keyword>
<evidence type="ECO:0000256" key="9">
    <source>
        <dbReference type="HAMAP-Rule" id="MF_00446"/>
    </source>
</evidence>
<reference evidence="10" key="1">
    <citation type="submission" date="2013-11" db="EMBL/GenBank/DDBJ databases">
        <title>Draft genome sequence of the broad-host-range Rhizobium sp. LPU83 strain, a member of the low-genetic diversity Oregon-like Rhizobium sp. group.</title>
        <authorList>
            <person name="Wibberg D."/>
            <person name="Puehler A."/>
            <person name="Schlueter A."/>
        </authorList>
    </citation>
    <scope>NUCLEOTIDE SEQUENCE [LARGE SCALE GENOMIC DNA]</scope>
    <source>
        <strain evidence="10">LPU83</strain>
        <plasmid evidence="10">pLPU83b</plasmid>
    </source>
</reference>
<protein>
    <recommendedName>
        <fullName evidence="9">Aspartate 1-decarboxylase</fullName>
        <ecNumber evidence="9">4.1.1.11</ecNumber>
    </recommendedName>
    <alternativeName>
        <fullName evidence="9">Aspartate alpha-decarboxylase</fullName>
    </alternativeName>
    <component>
        <recommendedName>
            <fullName evidence="9">Aspartate 1-decarboxylase beta chain</fullName>
        </recommendedName>
    </component>
    <component>
        <recommendedName>
            <fullName evidence="9">Aspartate 1-decarboxylase alpha chain</fullName>
        </recommendedName>
    </component>
</protein>
<comment type="PTM">
    <text evidence="9">Is synthesized initially as an inactive proenzyme, which is activated by self-cleavage at a specific serine bond to produce a beta-subunit with a hydroxyl group at its C-terminus and an alpha-subunit with a pyruvoyl group at its N-terminus.</text>
</comment>
<dbReference type="NCBIfam" id="TIGR00223">
    <property type="entry name" value="panD"/>
    <property type="match status" value="1"/>
</dbReference>
<dbReference type="PANTHER" id="PTHR21012:SF0">
    <property type="entry name" value="ASPARTATE 1-DECARBOXYLASE"/>
    <property type="match status" value="1"/>
</dbReference>
<comment type="pathway">
    <text evidence="9">Cofactor biosynthesis; (R)-pantothenate biosynthesis; beta-alanine from L-aspartate: step 1/1.</text>
</comment>
<sequence>MRKVVAAKLHGITVTDADLNYHGSITLDPDHCDEVGIFPLEFVDIWNKASGARISTYVIYGERGSRCCVLNGAAARTCQVGDEIIVCSSAYVEKEQIAEIKPRVLTFNRDNSVRDRMFYDASLREDGAITFAIREGSPMERSLSRSEPLADDSARSA</sequence>
<keyword evidence="8 9" id="KW-0670">Pyruvate</keyword>
<organism evidence="10 11">
    <name type="scientific">Rhizobium favelukesii</name>
    <dbReference type="NCBI Taxonomy" id="348824"/>
    <lineage>
        <taxon>Bacteria</taxon>
        <taxon>Pseudomonadati</taxon>
        <taxon>Pseudomonadota</taxon>
        <taxon>Alphaproteobacteria</taxon>
        <taxon>Hyphomicrobiales</taxon>
        <taxon>Rhizobiaceae</taxon>
        <taxon>Rhizobium/Agrobacterium group</taxon>
        <taxon>Rhizobium</taxon>
    </lineage>
</organism>